<comment type="similarity">
    <text evidence="1">Belongs to the TRAFAC class TrmE-Era-EngA-EngB-Septin-like GTPase superfamily. Septin GTPase family.</text>
</comment>
<dbReference type="Gene3D" id="3.40.50.300">
    <property type="entry name" value="P-loop containing nucleotide triphosphate hydrolases"/>
    <property type="match status" value="1"/>
</dbReference>
<accession>A0A9W6SZZ8</accession>
<dbReference type="InterPro" id="IPR030379">
    <property type="entry name" value="G_SEPTIN_dom"/>
</dbReference>
<feature type="compositionally biased region" description="Acidic residues" evidence="2">
    <location>
        <begin position="224"/>
        <end position="260"/>
    </location>
</feature>
<feature type="domain" description="Septin-type G" evidence="3">
    <location>
        <begin position="299"/>
        <end position="383"/>
    </location>
</feature>
<feature type="compositionally biased region" description="Basic residues" evidence="2">
    <location>
        <begin position="96"/>
        <end position="112"/>
    </location>
</feature>
<comment type="caution">
    <text evidence="4">The sequence shown here is derived from an EMBL/GenBank/DDBJ whole genome shotgun (WGS) entry which is preliminary data.</text>
</comment>
<organism evidence="4 5">
    <name type="scientific">Candida boidinii</name>
    <name type="common">Yeast</name>
    <dbReference type="NCBI Taxonomy" id="5477"/>
    <lineage>
        <taxon>Eukaryota</taxon>
        <taxon>Fungi</taxon>
        <taxon>Dikarya</taxon>
        <taxon>Ascomycota</taxon>
        <taxon>Saccharomycotina</taxon>
        <taxon>Pichiomycetes</taxon>
        <taxon>Pichiales</taxon>
        <taxon>Pichiaceae</taxon>
        <taxon>Ogataea</taxon>
        <taxon>Ogataea/Candida clade</taxon>
    </lineage>
</organism>
<name>A0A9W6SZZ8_CANBO</name>
<sequence>MDDELQLNKTLIMKDIYDNKIKIFDFSTFLEEFTLNNNNEMAKDVFTKNFEMQKLNKGQFNTNLFSTENTVAKKIYDNYKKKSIYRVKLNAAKKLNKNNKNKNKNRKLKNKKNQMSNQRWGEYLEGVGHKTSNLSLNNNTNNFGAGNSETDKKSLQINAFSGYANKEKEGQTNDYYNLNYPVGVTFTTKPLNDYESISEEEYGDGEYEGDSHRYEIDDNGNLIYDDDYEEDDKDGNSEDDDTEEEEEEEEEDDDDDDDGDYREYEFEDGDKLQDALDIDDSLRIAIVPFKDPGTGSSYVSSSSVEDLLPFSTICSNETEVIDGKVCRVRKLSFGTININDTSSSDFTILRTCLFGGCLQELKDTTHKIFYEKYRTKRLSFNEDNVSRDDDKLPMGNIYDNENSFRYCADNNQQSMKDTKKDKFGHEIDTLLRQRFKNLDFDSMKNTDKYYKYVVPNMNQAHVTGYEGNYRVGGETVDEIDNHYDRIPPAPTSAGSAHIAAF</sequence>
<gene>
    <name evidence="4" type="ORF">Cboi02_000254000</name>
</gene>
<evidence type="ECO:0000313" key="5">
    <source>
        <dbReference type="Proteomes" id="UP001165120"/>
    </source>
</evidence>
<protein>
    <submittedName>
        <fullName evidence="4">Unnamed protein product</fullName>
    </submittedName>
</protein>
<keyword evidence="1" id="KW-0342">GTP-binding</keyword>
<evidence type="ECO:0000256" key="1">
    <source>
        <dbReference type="RuleBase" id="RU004560"/>
    </source>
</evidence>
<feature type="region of interest" description="Disordered" evidence="2">
    <location>
        <begin position="200"/>
        <end position="270"/>
    </location>
</feature>
<dbReference type="InterPro" id="IPR027417">
    <property type="entry name" value="P-loop_NTPase"/>
</dbReference>
<reference evidence="4" key="1">
    <citation type="submission" date="2023-04" db="EMBL/GenBank/DDBJ databases">
        <title>Candida boidinii NBRC 10035.</title>
        <authorList>
            <person name="Ichikawa N."/>
            <person name="Sato H."/>
            <person name="Tonouchi N."/>
        </authorList>
    </citation>
    <scope>NUCLEOTIDE SEQUENCE</scope>
    <source>
        <strain evidence="4">NBRC 10035</strain>
    </source>
</reference>
<feature type="compositionally biased region" description="Basic and acidic residues" evidence="2">
    <location>
        <begin position="261"/>
        <end position="270"/>
    </location>
</feature>
<keyword evidence="1" id="KW-0547">Nucleotide-binding</keyword>
<dbReference type="Proteomes" id="UP001165120">
    <property type="component" value="Unassembled WGS sequence"/>
</dbReference>
<dbReference type="GO" id="GO:0005525">
    <property type="term" value="F:GTP binding"/>
    <property type="evidence" value="ECO:0007669"/>
    <property type="project" value="UniProtKB-KW"/>
</dbReference>
<evidence type="ECO:0000313" key="4">
    <source>
        <dbReference type="EMBL" id="GME69760.1"/>
    </source>
</evidence>
<keyword evidence="5" id="KW-1185">Reference proteome</keyword>
<evidence type="ECO:0000259" key="3">
    <source>
        <dbReference type="Pfam" id="PF00735"/>
    </source>
</evidence>
<dbReference type="Pfam" id="PF00735">
    <property type="entry name" value="Septin"/>
    <property type="match status" value="1"/>
</dbReference>
<evidence type="ECO:0000256" key="2">
    <source>
        <dbReference type="SAM" id="MobiDB-lite"/>
    </source>
</evidence>
<proteinExistence type="inferred from homology"/>
<dbReference type="PANTHER" id="PTHR18884">
    <property type="entry name" value="SEPTIN"/>
    <property type="match status" value="1"/>
</dbReference>
<dbReference type="AlphaFoldDB" id="A0A9W6SZZ8"/>
<feature type="region of interest" description="Disordered" evidence="2">
    <location>
        <begin position="96"/>
        <end position="116"/>
    </location>
</feature>
<dbReference type="EMBL" id="BSXN01000770">
    <property type="protein sequence ID" value="GME69760.1"/>
    <property type="molecule type" value="Genomic_DNA"/>
</dbReference>